<evidence type="ECO:0000313" key="3">
    <source>
        <dbReference type="Proteomes" id="UP000799428"/>
    </source>
</evidence>
<dbReference type="AlphaFoldDB" id="A0A6G1JVA2"/>
<name>A0A6G1JVA2_9PLEO</name>
<feature type="region of interest" description="Disordered" evidence="1">
    <location>
        <begin position="63"/>
        <end position="89"/>
    </location>
</feature>
<sequence>MARTLSQPQQTRQLPCKVLFLTLLFIYTIRVTNKRSRERSTLLNLIRDLEAENERLRRRKDSVIVDSGSDDEEQEKKEDAVSERPAKAETGRNGVMSIPFLVLSPLPELGEEDGKVLLDFPTETNKIRILDPIPEFHSLTSFTTPVPNSSTGPISRPISRGKEMAKEKEQGVLQLIIGDNLEPSADDEADRIEKMVRDRVLKTVDIAFGVCRKQGRFRIDDEYDELIEGGCGHGEGQENKV</sequence>
<proteinExistence type="predicted"/>
<gene>
    <name evidence="2" type="ORF">K504DRAFT_449444</name>
</gene>
<evidence type="ECO:0000313" key="2">
    <source>
        <dbReference type="EMBL" id="KAF2704430.1"/>
    </source>
</evidence>
<feature type="compositionally biased region" description="Basic and acidic residues" evidence="1">
    <location>
        <begin position="74"/>
        <end position="89"/>
    </location>
</feature>
<dbReference type="EMBL" id="MU005782">
    <property type="protein sequence ID" value="KAF2704430.1"/>
    <property type="molecule type" value="Genomic_DNA"/>
</dbReference>
<organism evidence="2 3">
    <name type="scientific">Pleomassaria siparia CBS 279.74</name>
    <dbReference type="NCBI Taxonomy" id="1314801"/>
    <lineage>
        <taxon>Eukaryota</taxon>
        <taxon>Fungi</taxon>
        <taxon>Dikarya</taxon>
        <taxon>Ascomycota</taxon>
        <taxon>Pezizomycotina</taxon>
        <taxon>Dothideomycetes</taxon>
        <taxon>Pleosporomycetidae</taxon>
        <taxon>Pleosporales</taxon>
        <taxon>Pleomassariaceae</taxon>
        <taxon>Pleomassaria</taxon>
    </lineage>
</organism>
<reference evidence="2" key="1">
    <citation type="journal article" date="2020" name="Stud. Mycol.">
        <title>101 Dothideomycetes genomes: a test case for predicting lifestyles and emergence of pathogens.</title>
        <authorList>
            <person name="Haridas S."/>
            <person name="Albert R."/>
            <person name="Binder M."/>
            <person name="Bloem J."/>
            <person name="Labutti K."/>
            <person name="Salamov A."/>
            <person name="Andreopoulos B."/>
            <person name="Baker S."/>
            <person name="Barry K."/>
            <person name="Bills G."/>
            <person name="Bluhm B."/>
            <person name="Cannon C."/>
            <person name="Castanera R."/>
            <person name="Culley D."/>
            <person name="Daum C."/>
            <person name="Ezra D."/>
            <person name="Gonzalez J."/>
            <person name="Henrissat B."/>
            <person name="Kuo A."/>
            <person name="Liang C."/>
            <person name="Lipzen A."/>
            <person name="Lutzoni F."/>
            <person name="Magnuson J."/>
            <person name="Mondo S."/>
            <person name="Nolan M."/>
            <person name="Ohm R."/>
            <person name="Pangilinan J."/>
            <person name="Park H.-J."/>
            <person name="Ramirez L."/>
            <person name="Alfaro M."/>
            <person name="Sun H."/>
            <person name="Tritt A."/>
            <person name="Yoshinaga Y."/>
            <person name="Zwiers L.-H."/>
            <person name="Turgeon B."/>
            <person name="Goodwin S."/>
            <person name="Spatafora J."/>
            <person name="Crous P."/>
            <person name="Grigoriev I."/>
        </authorList>
    </citation>
    <scope>NUCLEOTIDE SEQUENCE</scope>
    <source>
        <strain evidence="2">CBS 279.74</strain>
    </source>
</reference>
<keyword evidence="3" id="KW-1185">Reference proteome</keyword>
<protein>
    <submittedName>
        <fullName evidence="2">Uncharacterized protein</fullName>
    </submittedName>
</protein>
<accession>A0A6G1JVA2</accession>
<evidence type="ECO:0000256" key="1">
    <source>
        <dbReference type="SAM" id="MobiDB-lite"/>
    </source>
</evidence>
<dbReference type="Proteomes" id="UP000799428">
    <property type="component" value="Unassembled WGS sequence"/>
</dbReference>